<dbReference type="GO" id="GO:0005739">
    <property type="term" value="C:mitochondrion"/>
    <property type="evidence" value="ECO:0007669"/>
    <property type="project" value="UniProtKB-SubCell"/>
</dbReference>
<dbReference type="NCBIfam" id="TIGR03317">
    <property type="entry name" value="ygfZ_signature"/>
    <property type="match status" value="1"/>
</dbReference>
<comment type="subcellular location">
    <subcellularLocation>
        <location evidence="1">Mitochondrion</location>
    </subcellularLocation>
</comment>
<evidence type="ECO:0000256" key="2">
    <source>
        <dbReference type="ARBA" id="ARBA00022946"/>
    </source>
</evidence>
<dbReference type="SUPFAM" id="SSF103025">
    <property type="entry name" value="Folate-binding domain"/>
    <property type="match status" value="1"/>
</dbReference>
<organism evidence="5">
    <name type="scientific">marine metagenome</name>
    <dbReference type="NCBI Taxonomy" id="408172"/>
    <lineage>
        <taxon>unclassified sequences</taxon>
        <taxon>metagenomes</taxon>
        <taxon>ecological metagenomes</taxon>
    </lineage>
</organism>
<gene>
    <name evidence="5" type="ORF">METZ01_LOCUS24726</name>
</gene>
<dbReference type="InterPro" id="IPR045179">
    <property type="entry name" value="YgfZ/GcvT"/>
</dbReference>
<dbReference type="AlphaFoldDB" id="A0A381PXQ6"/>
<proteinExistence type="predicted"/>
<evidence type="ECO:0000256" key="1">
    <source>
        <dbReference type="ARBA" id="ARBA00004173"/>
    </source>
</evidence>
<keyword evidence="2" id="KW-0809">Transit peptide</keyword>
<dbReference type="PIRSF" id="PIRSF006487">
    <property type="entry name" value="GcvT"/>
    <property type="match status" value="1"/>
</dbReference>
<sequence>MPPLDLHPVAEVIPSPCSVSVLKGNTAVEHLNRTLTVNTSEIQFGDRVDGLLCNANGRILDRLMVCNLGEEILLIGNHGVGDHTRENIIQGIPWDEEITVMNGDAAITHLRLVGRAVNRCLAGLGIDPLEISQERWIEYGSALVSRTEYSESYVIEILVPSAELVAFTALLHENGAISSDRNRCERLRIELGILDYREMNSAFLPFELGLAHMVNLNKGCYPGQEIHARMDSRGKASREIVRLLLPARVAVGKHKVPGIGSVTVTASADAQDGSVALALLPRSAIDLEELDLGGGVVASVQSL</sequence>
<dbReference type="Pfam" id="PF01571">
    <property type="entry name" value="GCV_T"/>
    <property type="match status" value="1"/>
</dbReference>
<dbReference type="GO" id="GO:0016226">
    <property type="term" value="P:iron-sulfur cluster assembly"/>
    <property type="evidence" value="ECO:0007669"/>
    <property type="project" value="TreeGrafter"/>
</dbReference>
<evidence type="ECO:0000256" key="3">
    <source>
        <dbReference type="ARBA" id="ARBA00023128"/>
    </source>
</evidence>
<accession>A0A381PXQ6</accession>
<name>A0A381PXQ6_9ZZZZ</name>
<dbReference type="EMBL" id="UINC01001136">
    <property type="protein sequence ID" value="SUZ71872.1"/>
    <property type="molecule type" value="Genomic_DNA"/>
</dbReference>
<keyword evidence="3" id="KW-0496">Mitochondrion</keyword>
<reference evidence="5" key="1">
    <citation type="submission" date="2018-05" db="EMBL/GenBank/DDBJ databases">
        <authorList>
            <person name="Lanie J.A."/>
            <person name="Ng W.-L."/>
            <person name="Kazmierczak K.M."/>
            <person name="Andrzejewski T.M."/>
            <person name="Davidsen T.M."/>
            <person name="Wayne K.J."/>
            <person name="Tettelin H."/>
            <person name="Glass J.I."/>
            <person name="Rusch D."/>
            <person name="Podicherti R."/>
            <person name="Tsui H.-C.T."/>
            <person name="Winkler M.E."/>
        </authorList>
    </citation>
    <scope>NUCLEOTIDE SEQUENCE</scope>
</reference>
<feature type="domain" description="GCVT N-terminal" evidence="4">
    <location>
        <begin position="22"/>
        <end position="218"/>
    </location>
</feature>
<dbReference type="InterPro" id="IPR017703">
    <property type="entry name" value="YgfZ/GCV_T_CS"/>
</dbReference>
<dbReference type="PANTHER" id="PTHR22602:SF0">
    <property type="entry name" value="TRANSFERASE CAF17, MITOCHONDRIAL-RELATED"/>
    <property type="match status" value="1"/>
</dbReference>
<evidence type="ECO:0000313" key="5">
    <source>
        <dbReference type="EMBL" id="SUZ71872.1"/>
    </source>
</evidence>
<dbReference type="PANTHER" id="PTHR22602">
    <property type="entry name" value="TRANSFERASE CAF17, MITOCHONDRIAL-RELATED"/>
    <property type="match status" value="1"/>
</dbReference>
<dbReference type="InterPro" id="IPR027266">
    <property type="entry name" value="TrmE/GcvT-like"/>
</dbReference>
<evidence type="ECO:0000259" key="4">
    <source>
        <dbReference type="Pfam" id="PF01571"/>
    </source>
</evidence>
<dbReference type="InterPro" id="IPR006222">
    <property type="entry name" value="GCVT_N"/>
</dbReference>
<dbReference type="Gene3D" id="3.30.1360.120">
    <property type="entry name" value="Probable tRNA modification gtpase trme, domain 1"/>
    <property type="match status" value="1"/>
</dbReference>
<protein>
    <recommendedName>
        <fullName evidence="4">GCVT N-terminal domain-containing protein</fullName>
    </recommendedName>
</protein>